<feature type="domain" description="Thioester reductase (TE)" evidence="1">
    <location>
        <begin position="46"/>
        <end position="210"/>
    </location>
</feature>
<reference evidence="2 3" key="1">
    <citation type="submission" date="2018-04" db="EMBL/GenBank/DDBJ databases">
        <authorList>
            <person name="Go L.Y."/>
            <person name="Mitchell J.A."/>
        </authorList>
    </citation>
    <scope>NUCLEOTIDE SEQUENCE [LARGE SCALE GENOMIC DNA]</scope>
    <source>
        <strain evidence="2 3">KCJK7865</strain>
    </source>
</reference>
<dbReference type="Gene3D" id="3.40.50.720">
    <property type="entry name" value="NAD(P)-binding Rossmann-like Domain"/>
    <property type="match status" value="1"/>
</dbReference>
<dbReference type="InterPro" id="IPR013120">
    <property type="entry name" value="FAR_NAD-bd"/>
</dbReference>
<organism evidence="2 3">
    <name type="scientific">Pseudomonas plecoglossicida</name>
    <dbReference type="NCBI Taxonomy" id="70775"/>
    <lineage>
        <taxon>Bacteria</taxon>
        <taxon>Pseudomonadati</taxon>
        <taxon>Pseudomonadota</taxon>
        <taxon>Gammaproteobacteria</taxon>
        <taxon>Pseudomonadales</taxon>
        <taxon>Pseudomonadaceae</taxon>
        <taxon>Pseudomonas</taxon>
    </lineage>
</organism>
<evidence type="ECO:0000259" key="1">
    <source>
        <dbReference type="Pfam" id="PF07993"/>
    </source>
</evidence>
<dbReference type="AlphaFoldDB" id="A0A2R7UFX0"/>
<dbReference type="Pfam" id="PF07993">
    <property type="entry name" value="NAD_binding_4"/>
    <property type="match status" value="1"/>
</dbReference>
<dbReference type="PANTHER" id="PTHR43245:SF51">
    <property type="entry name" value="SHORT CHAIN DEHYDROGENASE_REDUCTASE FAMILY 42E, MEMBER 2"/>
    <property type="match status" value="1"/>
</dbReference>
<dbReference type="Proteomes" id="UP000244874">
    <property type="component" value="Unassembled WGS sequence"/>
</dbReference>
<dbReference type="PANTHER" id="PTHR43245">
    <property type="entry name" value="BIFUNCTIONAL POLYMYXIN RESISTANCE PROTEIN ARNA"/>
    <property type="match status" value="1"/>
</dbReference>
<dbReference type="InterPro" id="IPR036291">
    <property type="entry name" value="NAD(P)-bd_dom_sf"/>
</dbReference>
<dbReference type="RefSeq" id="WP_108481221.1">
    <property type="nucleotide sequence ID" value="NZ_QANO01000141.1"/>
</dbReference>
<evidence type="ECO:0000313" key="2">
    <source>
        <dbReference type="EMBL" id="PTU50620.1"/>
    </source>
</evidence>
<name>A0A2R7UFX0_PSEDL</name>
<protein>
    <submittedName>
        <fullName evidence="2">NAD-dependent epimerase</fullName>
    </submittedName>
</protein>
<gene>
    <name evidence="2" type="ORF">DBB42_19230</name>
</gene>
<dbReference type="SUPFAM" id="SSF51735">
    <property type="entry name" value="NAD(P)-binding Rossmann-fold domains"/>
    <property type="match status" value="1"/>
</dbReference>
<sequence>MSGPSRLTVFLTGGAGVLGDTLIGQLAERYHLVCLTRRSSIRHPGVETLRGDICQPRLGLSDADYLALTRRVDWVIHCAAITRLDGHAEAVFSVNYQGTEQVLEFVRDADVPLYHISTAFTHPCDYHPGVMPSTPYEVVKRQAESLVRDAGVPVSIFRPSIIIGDSHSGHMPMLQGFHLTMGLMMSGYLPIIPCPENGRVDVIARDVAAAGIASALDQRLIGDDYFLSNGPQALDIRTLLDLMCAEMQDQGKPFQRPRCMNPDIYERLVRPVFLPALEENIRAALGRATQLCRYASLLQPLPSSLEQLLPARRLAMRSPRQELALTLARLSPKLSAMQRMLRTPTSGERHGELAMEA</sequence>
<accession>A0A2R7UFX0</accession>
<comment type="caution">
    <text evidence="2">The sequence shown here is derived from an EMBL/GenBank/DDBJ whole genome shotgun (WGS) entry which is preliminary data.</text>
</comment>
<proteinExistence type="predicted"/>
<dbReference type="InterPro" id="IPR050177">
    <property type="entry name" value="Lipid_A_modif_metabolic_enz"/>
</dbReference>
<evidence type="ECO:0000313" key="3">
    <source>
        <dbReference type="Proteomes" id="UP000244874"/>
    </source>
</evidence>
<dbReference type="EMBL" id="QANO01000141">
    <property type="protein sequence ID" value="PTU50620.1"/>
    <property type="molecule type" value="Genomic_DNA"/>
</dbReference>